<evidence type="ECO:0008006" key="4">
    <source>
        <dbReference type="Google" id="ProtNLM"/>
    </source>
</evidence>
<gene>
    <name evidence="2" type="ORF">AL504_22040</name>
</gene>
<dbReference type="Proteomes" id="UP000060602">
    <property type="component" value="Chromosome"/>
</dbReference>
<accession>A0A0X8P222</accession>
<proteinExistence type="predicted"/>
<reference evidence="3" key="1">
    <citation type="submission" date="2015-12" db="EMBL/GenBank/DDBJ databases">
        <title>FDA dAtabase for Regulatory Grade micrObial Sequences (FDA-ARGOS): Supporting development and validation of Infectious Disease Dx tests.</title>
        <authorList>
            <person name="Case J."/>
            <person name="Tallon L."/>
            <person name="Sadzewicz L."/>
            <person name="Sengamalay N."/>
            <person name="Ott S."/>
            <person name="Godinez A."/>
            <person name="Nagaraj S."/>
            <person name="Nadendla S."/>
            <person name="Sichtig H."/>
        </authorList>
    </citation>
    <scope>NUCLEOTIDE SEQUENCE [LARGE SCALE GENOMIC DNA]</scope>
    <source>
        <strain evidence="3">FDAARGOS_147</strain>
    </source>
</reference>
<dbReference type="EMBL" id="CP014060">
    <property type="protein sequence ID" value="AMG38471.1"/>
    <property type="molecule type" value="Genomic_DNA"/>
</dbReference>
<evidence type="ECO:0000313" key="2">
    <source>
        <dbReference type="EMBL" id="AMG38471.1"/>
    </source>
</evidence>
<feature type="signal peptide" evidence="1">
    <location>
        <begin position="1"/>
        <end position="30"/>
    </location>
</feature>
<evidence type="ECO:0000256" key="1">
    <source>
        <dbReference type="SAM" id="SignalP"/>
    </source>
</evidence>
<dbReference type="RefSeq" id="WP_061073173.1">
    <property type="nucleotide sequence ID" value="NZ_CP014060.2"/>
</dbReference>
<feature type="chain" id="PRO_5007069205" description="YXWGXW repeat (2 copies)" evidence="1">
    <location>
        <begin position="31"/>
        <end position="107"/>
    </location>
</feature>
<dbReference type="Pfam" id="PF12779">
    <property type="entry name" value="WXXGXW"/>
    <property type="match status" value="1"/>
</dbReference>
<dbReference type="AlphaFoldDB" id="A0A0X8P222"/>
<evidence type="ECO:0000313" key="3">
    <source>
        <dbReference type="Proteomes" id="UP000060602"/>
    </source>
</evidence>
<protein>
    <recommendedName>
        <fullName evidence="4">YXWGXW repeat (2 copies)</fullName>
    </recommendedName>
</protein>
<organism evidence="2 3">
    <name type="scientific">Alcaligenes xylosoxydans xylosoxydans</name>
    <name type="common">Achromobacter xylosoxidans</name>
    <dbReference type="NCBI Taxonomy" id="85698"/>
    <lineage>
        <taxon>Bacteria</taxon>
        <taxon>Pseudomonadati</taxon>
        <taxon>Pseudomonadota</taxon>
        <taxon>Betaproteobacteria</taxon>
        <taxon>Burkholderiales</taxon>
        <taxon>Alcaligenaceae</taxon>
        <taxon>Achromobacter</taxon>
    </lineage>
</organism>
<name>A0A0X8P222_ALCXX</name>
<dbReference type="InterPro" id="IPR024447">
    <property type="entry name" value="YXWGXW_rpt"/>
</dbReference>
<keyword evidence="1" id="KW-0732">Signal</keyword>
<sequence length="107" mass="11806">MKSLVRAAMTAGAAVVLSLGALAVPGVAQAGVAISIDVAPPPPRVEVLPPPRVGYVWAPGHWEWVGGRHAWIEGVWLPARPGYVYHGPEWRQRHGHWVYYEGRWGRR</sequence>